<proteinExistence type="predicted"/>
<reference evidence="4 5" key="1">
    <citation type="journal article" date="2013" name="BMC Genomics">
        <title>Reconstruction of the lipid metabolism for the microalga Monoraphidium neglectum from its genome sequence reveals characteristics suitable for biofuel production.</title>
        <authorList>
            <person name="Bogen C."/>
            <person name="Al-Dilaimi A."/>
            <person name="Albersmeier A."/>
            <person name="Wichmann J."/>
            <person name="Grundmann M."/>
            <person name="Rupp O."/>
            <person name="Lauersen K.J."/>
            <person name="Blifernez-Klassen O."/>
            <person name="Kalinowski J."/>
            <person name="Goesmann A."/>
            <person name="Mussgnug J.H."/>
            <person name="Kruse O."/>
        </authorList>
    </citation>
    <scope>NUCLEOTIDE SEQUENCE [LARGE SCALE GENOMIC DNA]</scope>
    <source>
        <strain evidence="4 5">SAG 48.87</strain>
    </source>
</reference>
<organism evidence="4 5">
    <name type="scientific">Monoraphidium neglectum</name>
    <dbReference type="NCBI Taxonomy" id="145388"/>
    <lineage>
        <taxon>Eukaryota</taxon>
        <taxon>Viridiplantae</taxon>
        <taxon>Chlorophyta</taxon>
        <taxon>core chlorophytes</taxon>
        <taxon>Chlorophyceae</taxon>
        <taxon>CS clade</taxon>
        <taxon>Sphaeropleales</taxon>
        <taxon>Selenastraceae</taxon>
        <taxon>Monoraphidium</taxon>
    </lineage>
</organism>
<evidence type="ECO:0000313" key="4">
    <source>
        <dbReference type="EMBL" id="KIY98405.1"/>
    </source>
</evidence>
<dbReference type="PANTHER" id="PTHR13018">
    <property type="entry name" value="PROBABLE MEMBRANE PROTEIN DUF221-RELATED"/>
    <property type="match status" value="1"/>
</dbReference>
<sequence>MFERLIVFGLQLFAPITVLSLSILVPIHATSHYLEESLQSKEVTATLMGLTMSAMKDGSQEMWVHICLVYLYVAYAMWLMDGHYKWYVLLRQHYLTMGDSVSPWLGHAVSPRHGGVLKASTENGGGGGGEGDGMLGSAEWEDGLLLDGEGDGQPGAGGRAGCYSAPGQQSVVEMVHDGGGGPSLHLPTFLRRGSGGLGGLGGSLAGGSPGSARRKAAKRQGAGGDVFLEENVGCGDGGGGSPRGRGRSRRRELVCDDEEEEEEEAWRESKAEAARVARSAEASGADAEWWEFRAGDPLIDRHITQLDIDSDLSWAQAEPAS</sequence>
<keyword evidence="2" id="KW-0812">Transmembrane</keyword>
<feature type="region of interest" description="Disordered" evidence="1">
    <location>
        <begin position="233"/>
        <end position="268"/>
    </location>
</feature>
<dbReference type="OrthoDB" id="1689567at2759"/>
<name>A0A0D2MVQ0_9CHLO</name>
<evidence type="ECO:0000256" key="2">
    <source>
        <dbReference type="SAM" id="Phobius"/>
    </source>
</evidence>
<dbReference type="InterPro" id="IPR045122">
    <property type="entry name" value="Csc1-like"/>
</dbReference>
<keyword evidence="2" id="KW-1133">Transmembrane helix</keyword>
<dbReference type="GO" id="GO:0005227">
    <property type="term" value="F:calcium-activated cation channel activity"/>
    <property type="evidence" value="ECO:0007669"/>
    <property type="project" value="InterPro"/>
</dbReference>
<gene>
    <name evidence="4" type="ORF">MNEG_9558</name>
</gene>
<dbReference type="Proteomes" id="UP000054498">
    <property type="component" value="Unassembled WGS sequence"/>
</dbReference>
<dbReference type="KEGG" id="mng:MNEG_9558"/>
<dbReference type="InterPro" id="IPR032880">
    <property type="entry name" value="CSC1/OSCA1-like_N"/>
</dbReference>
<evidence type="ECO:0000256" key="1">
    <source>
        <dbReference type="SAM" id="MobiDB-lite"/>
    </source>
</evidence>
<dbReference type="RefSeq" id="XP_013897425.1">
    <property type="nucleotide sequence ID" value="XM_014041971.1"/>
</dbReference>
<keyword evidence="5" id="KW-1185">Reference proteome</keyword>
<dbReference type="PANTHER" id="PTHR13018:SF5">
    <property type="entry name" value="RE44586P"/>
    <property type="match status" value="1"/>
</dbReference>
<dbReference type="AlphaFoldDB" id="A0A0D2MVQ0"/>
<keyword evidence="2" id="KW-0472">Membrane</keyword>
<dbReference type="GeneID" id="25742433"/>
<feature type="compositionally biased region" description="Acidic residues" evidence="1">
    <location>
        <begin position="255"/>
        <end position="265"/>
    </location>
</feature>
<protein>
    <recommendedName>
        <fullName evidence="3">CSC1/OSCA1-like N-terminal transmembrane domain-containing protein</fullName>
    </recommendedName>
</protein>
<dbReference type="EMBL" id="KK102196">
    <property type="protein sequence ID" value="KIY98405.1"/>
    <property type="molecule type" value="Genomic_DNA"/>
</dbReference>
<evidence type="ECO:0000313" key="5">
    <source>
        <dbReference type="Proteomes" id="UP000054498"/>
    </source>
</evidence>
<dbReference type="GO" id="GO:0005886">
    <property type="term" value="C:plasma membrane"/>
    <property type="evidence" value="ECO:0007669"/>
    <property type="project" value="TreeGrafter"/>
</dbReference>
<accession>A0A0D2MVQ0</accession>
<evidence type="ECO:0000259" key="3">
    <source>
        <dbReference type="Pfam" id="PF13967"/>
    </source>
</evidence>
<dbReference type="Pfam" id="PF13967">
    <property type="entry name" value="RSN1_TM"/>
    <property type="match status" value="1"/>
</dbReference>
<feature type="domain" description="CSC1/OSCA1-like N-terminal transmembrane" evidence="3">
    <location>
        <begin position="1"/>
        <end position="80"/>
    </location>
</feature>
<feature type="transmembrane region" description="Helical" evidence="2">
    <location>
        <begin position="62"/>
        <end position="80"/>
    </location>
</feature>
<feature type="compositionally biased region" description="Gly residues" evidence="1">
    <location>
        <begin position="234"/>
        <end position="243"/>
    </location>
</feature>